<dbReference type="InterPro" id="IPR001736">
    <property type="entry name" value="PLipase_D/transphosphatidylase"/>
</dbReference>
<feature type="domain" description="PLD phosphodiesterase" evidence="2">
    <location>
        <begin position="123"/>
        <end position="150"/>
    </location>
</feature>
<dbReference type="RefSeq" id="WP_147188047.1">
    <property type="nucleotide sequence ID" value="NZ_CP042435.1"/>
</dbReference>
<dbReference type="PROSITE" id="PS50035">
    <property type="entry name" value="PLD"/>
    <property type="match status" value="1"/>
</dbReference>
<feature type="compositionally biased region" description="Polar residues" evidence="1">
    <location>
        <begin position="1"/>
        <end position="13"/>
    </location>
</feature>
<dbReference type="SUPFAM" id="SSF56024">
    <property type="entry name" value="Phospholipase D/nuclease"/>
    <property type="match status" value="2"/>
</dbReference>
<dbReference type="InterPro" id="IPR025202">
    <property type="entry name" value="PLD-like_dom"/>
</dbReference>
<dbReference type="PANTHER" id="PTHR21248">
    <property type="entry name" value="CARDIOLIPIN SYNTHASE"/>
    <property type="match status" value="1"/>
</dbReference>
<feature type="region of interest" description="Disordered" evidence="1">
    <location>
        <begin position="1"/>
        <end position="22"/>
    </location>
</feature>
<keyword evidence="4" id="KW-1185">Reference proteome</keyword>
<evidence type="ECO:0000256" key="1">
    <source>
        <dbReference type="SAM" id="MobiDB-lite"/>
    </source>
</evidence>
<dbReference type="EMBL" id="CP042435">
    <property type="protein sequence ID" value="QEC66247.1"/>
    <property type="molecule type" value="Genomic_DNA"/>
</dbReference>
<evidence type="ECO:0000259" key="2">
    <source>
        <dbReference type="PROSITE" id="PS50035"/>
    </source>
</evidence>
<organism evidence="3 4">
    <name type="scientific">Panacibacter ginsenosidivorans</name>
    <dbReference type="NCBI Taxonomy" id="1813871"/>
    <lineage>
        <taxon>Bacteria</taxon>
        <taxon>Pseudomonadati</taxon>
        <taxon>Bacteroidota</taxon>
        <taxon>Chitinophagia</taxon>
        <taxon>Chitinophagales</taxon>
        <taxon>Chitinophagaceae</taxon>
        <taxon>Panacibacter</taxon>
    </lineage>
</organism>
<dbReference type="Gene3D" id="3.30.870.10">
    <property type="entry name" value="Endonuclease Chain A"/>
    <property type="match status" value="2"/>
</dbReference>
<dbReference type="OrthoDB" id="9762009at2"/>
<dbReference type="AlphaFoldDB" id="A0A5B8V3Z6"/>
<protein>
    <submittedName>
        <fullName evidence="3">Phospholipase</fullName>
    </submittedName>
</protein>
<dbReference type="CDD" id="cd09110">
    <property type="entry name" value="PLDc_CLS_1"/>
    <property type="match status" value="1"/>
</dbReference>
<name>A0A5B8V3Z6_9BACT</name>
<dbReference type="PANTHER" id="PTHR21248:SF22">
    <property type="entry name" value="PHOSPHOLIPASE D"/>
    <property type="match status" value="1"/>
</dbReference>
<evidence type="ECO:0000313" key="3">
    <source>
        <dbReference type="EMBL" id="QEC66247.1"/>
    </source>
</evidence>
<dbReference type="KEGG" id="pgin:FRZ67_02590"/>
<gene>
    <name evidence="3" type="ORF">FRZ67_02590</name>
</gene>
<dbReference type="GO" id="GO:0030572">
    <property type="term" value="F:phosphatidyltransferase activity"/>
    <property type="evidence" value="ECO:0007669"/>
    <property type="project" value="UniProtKB-ARBA"/>
</dbReference>
<dbReference type="Pfam" id="PF13091">
    <property type="entry name" value="PLDc_2"/>
    <property type="match status" value="2"/>
</dbReference>
<evidence type="ECO:0000313" key="4">
    <source>
        <dbReference type="Proteomes" id="UP000321533"/>
    </source>
</evidence>
<sequence length="403" mass="46966">MSPRNNADTSIKSANPKKSGGYSSCNKIKLVHSGQEYFNQLLYLIDSAKESIHLQVYIFESDETGHTISTALKSAAKRNVQVFLLTDGFASQHLPRKFIQDLKEAGVHFRFFEPLFRSKYFYFGRRMHHKIFVADAKYALAGGINIADRYNKIHGNNTWFDLALYIEGDIAQELCVLCWKTWKSFPVKMGLTPCEEKRLSFLFKEEETCNVRMRRNDWVRRKNEISVSYIELFRKANEHITIMCSYFLPGKAIRRLLVNAAKRGVKIKVIIAGPSDVILAKYAERWLYDWLLRNNIELYEYQPTILHAKIATGDNEWLTIGSYNINNISAYASIELNIDVRNNLFVTKAENMLTNIITNDCINITSEKHSKNKNFIKQFARWCSYQIIRIVFYSVTFYYKRSH</sequence>
<dbReference type="GO" id="GO:0032049">
    <property type="term" value="P:cardiolipin biosynthetic process"/>
    <property type="evidence" value="ECO:0007669"/>
    <property type="project" value="UniProtKB-ARBA"/>
</dbReference>
<reference evidence="3 4" key="1">
    <citation type="journal article" date="2016" name="Int. J. Syst. Evol. Microbiol.">
        <title>Panacibacter ginsenosidivorans gen. nov., sp. nov., with ginsenoside converting activity isolated from soil of a ginseng field.</title>
        <authorList>
            <person name="Siddiqi M.Z."/>
            <person name="Muhammad Shafi S."/>
            <person name="Choi K.D."/>
            <person name="Im W.T."/>
        </authorList>
    </citation>
    <scope>NUCLEOTIDE SEQUENCE [LARGE SCALE GENOMIC DNA]</scope>
    <source>
        <strain evidence="3 4">Gsoil1550</strain>
    </source>
</reference>
<proteinExistence type="predicted"/>
<dbReference type="SMART" id="SM00155">
    <property type="entry name" value="PLDc"/>
    <property type="match status" value="2"/>
</dbReference>
<dbReference type="Proteomes" id="UP000321533">
    <property type="component" value="Chromosome"/>
</dbReference>
<accession>A0A5B8V3Z6</accession>